<evidence type="ECO:0000256" key="8">
    <source>
        <dbReference type="RuleBase" id="RU363066"/>
    </source>
</evidence>
<evidence type="ECO:0000256" key="4">
    <source>
        <dbReference type="ARBA" id="ARBA00022741"/>
    </source>
</evidence>
<evidence type="ECO:0000256" key="6">
    <source>
        <dbReference type="ARBA" id="ARBA00022840"/>
    </source>
</evidence>
<organism evidence="9 10">
    <name type="scientific">Chiloscyllium punctatum</name>
    <name type="common">Brownbanded bambooshark</name>
    <name type="synonym">Hemiscyllium punctatum</name>
    <dbReference type="NCBI Taxonomy" id="137246"/>
    <lineage>
        <taxon>Eukaryota</taxon>
        <taxon>Metazoa</taxon>
        <taxon>Chordata</taxon>
        <taxon>Craniata</taxon>
        <taxon>Vertebrata</taxon>
        <taxon>Chondrichthyes</taxon>
        <taxon>Elasmobranchii</taxon>
        <taxon>Galeomorphii</taxon>
        <taxon>Galeoidea</taxon>
        <taxon>Orectolobiformes</taxon>
        <taxon>Hemiscylliidae</taxon>
        <taxon>Chiloscyllium</taxon>
    </lineage>
</organism>
<dbReference type="InterPro" id="IPR027417">
    <property type="entry name" value="P-loop_NTPase"/>
</dbReference>
<keyword evidence="10" id="KW-1185">Reference proteome</keyword>
<keyword evidence="6 8" id="KW-0067">ATP-binding</keyword>
<dbReference type="OrthoDB" id="275177at2759"/>
<dbReference type="Gene3D" id="3.40.50.300">
    <property type="entry name" value="P-loop containing nucleotide triphosphate hydrolases"/>
    <property type="match status" value="1"/>
</dbReference>
<dbReference type="GO" id="GO:0005975">
    <property type="term" value="P:carbohydrate metabolic process"/>
    <property type="evidence" value="ECO:0007669"/>
    <property type="project" value="InterPro"/>
</dbReference>
<gene>
    <name evidence="9" type="ORF">chiPu_0003292</name>
</gene>
<proteinExistence type="inferred from homology"/>
<comment type="pathway">
    <text evidence="1 8">Carbohydrate acid metabolism; D-gluconate degradation.</text>
</comment>
<evidence type="ECO:0000256" key="7">
    <source>
        <dbReference type="ARBA" id="ARBA00048090"/>
    </source>
</evidence>
<dbReference type="EC" id="2.7.1.12" evidence="8"/>
<dbReference type="GO" id="GO:0005524">
    <property type="term" value="F:ATP binding"/>
    <property type="evidence" value="ECO:0007669"/>
    <property type="project" value="UniProtKB-KW"/>
</dbReference>
<keyword evidence="4 8" id="KW-0547">Nucleotide-binding</keyword>
<dbReference type="STRING" id="137246.A0A401S3F5"/>
<reference evidence="9 10" key="1">
    <citation type="journal article" date="2018" name="Nat. Ecol. Evol.">
        <title>Shark genomes provide insights into elasmobranch evolution and the origin of vertebrates.</title>
        <authorList>
            <person name="Hara Y"/>
            <person name="Yamaguchi K"/>
            <person name="Onimaru K"/>
            <person name="Kadota M"/>
            <person name="Koyanagi M"/>
            <person name="Keeley SD"/>
            <person name="Tatsumi K"/>
            <person name="Tanaka K"/>
            <person name="Motone F"/>
            <person name="Kageyama Y"/>
            <person name="Nozu R"/>
            <person name="Adachi N"/>
            <person name="Nishimura O"/>
            <person name="Nakagawa R"/>
            <person name="Tanegashima C"/>
            <person name="Kiyatake I"/>
            <person name="Matsumoto R"/>
            <person name="Murakumo K"/>
            <person name="Nishida K"/>
            <person name="Terakita A"/>
            <person name="Kuratani S"/>
            <person name="Sato K"/>
            <person name="Hyodo S Kuraku.S."/>
        </authorList>
    </citation>
    <scope>NUCLEOTIDE SEQUENCE [LARGE SCALE GENOMIC DNA]</scope>
</reference>
<name>A0A401S3F5_CHIPU</name>
<evidence type="ECO:0000313" key="9">
    <source>
        <dbReference type="EMBL" id="GCC24889.1"/>
    </source>
</evidence>
<dbReference type="GO" id="GO:0046316">
    <property type="term" value="F:gluconokinase activity"/>
    <property type="evidence" value="ECO:0007669"/>
    <property type="project" value="UniProtKB-EC"/>
</dbReference>
<dbReference type="InterPro" id="IPR031322">
    <property type="entry name" value="Shikimate/glucono_kinase"/>
</dbReference>
<dbReference type="NCBIfam" id="TIGR01313">
    <property type="entry name" value="therm_gnt_kin"/>
    <property type="match status" value="1"/>
</dbReference>
<dbReference type="SUPFAM" id="SSF52540">
    <property type="entry name" value="P-loop containing nucleoside triphosphate hydrolases"/>
    <property type="match status" value="1"/>
</dbReference>
<dbReference type="InterPro" id="IPR006001">
    <property type="entry name" value="Therm_gnt_kin"/>
</dbReference>
<dbReference type="EMBL" id="BEZZ01000070">
    <property type="protein sequence ID" value="GCC24889.1"/>
    <property type="molecule type" value="Genomic_DNA"/>
</dbReference>
<comment type="caution">
    <text evidence="9">The sequence shown here is derived from an EMBL/GenBank/DDBJ whole genome shotgun (WGS) entry which is preliminary data.</text>
</comment>
<accession>A0A401S3F5</accession>
<evidence type="ECO:0000256" key="3">
    <source>
        <dbReference type="ARBA" id="ARBA00022679"/>
    </source>
</evidence>
<dbReference type="PANTHER" id="PTHR43442">
    <property type="entry name" value="GLUCONOKINASE-RELATED"/>
    <property type="match status" value="1"/>
</dbReference>
<dbReference type="PANTHER" id="PTHR43442:SF3">
    <property type="entry name" value="GLUCONOKINASE-RELATED"/>
    <property type="match status" value="1"/>
</dbReference>
<sequence length="182" mass="20697">MILILMGVSGSGKTAVGSYLANKLGWKFYDADDYHPKENKEKMVNGIPLDDEDRIPWLCTLHEILMREISLGENMILACSSLKRMYRRILTGEQSATNRTLRENQERSQLGCSKNILFVYLHGPIQLITKRLDSRKGHFMSPSLLQSQFATLEPPEGTENFINISIENSISEIVTEIERHLG</sequence>
<comment type="catalytic activity">
    <reaction evidence="7 8">
        <text>D-gluconate + ATP = 6-phospho-D-gluconate + ADP + H(+)</text>
        <dbReference type="Rhea" id="RHEA:19433"/>
        <dbReference type="ChEBI" id="CHEBI:15378"/>
        <dbReference type="ChEBI" id="CHEBI:18391"/>
        <dbReference type="ChEBI" id="CHEBI:30616"/>
        <dbReference type="ChEBI" id="CHEBI:58759"/>
        <dbReference type="ChEBI" id="CHEBI:456216"/>
        <dbReference type="EC" id="2.7.1.12"/>
    </reaction>
</comment>
<dbReference type="UniPathway" id="UPA00792"/>
<dbReference type="CDD" id="cd02021">
    <property type="entry name" value="GntK"/>
    <property type="match status" value="1"/>
</dbReference>
<dbReference type="Proteomes" id="UP000287033">
    <property type="component" value="Unassembled WGS sequence"/>
</dbReference>
<dbReference type="GO" id="GO:0005737">
    <property type="term" value="C:cytoplasm"/>
    <property type="evidence" value="ECO:0007669"/>
    <property type="project" value="TreeGrafter"/>
</dbReference>
<comment type="similarity">
    <text evidence="2 8">Belongs to the gluconokinase GntK/GntV family.</text>
</comment>
<dbReference type="AlphaFoldDB" id="A0A401S3F5"/>
<keyword evidence="5 8" id="KW-0418">Kinase</keyword>
<dbReference type="Pfam" id="PF01202">
    <property type="entry name" value="SKI"/>
    <property type="match status" value="1"/>
</dbReference>
<evidence type="ECO:0000313" key="10">
    <source>
        <dbReference type="Proteomes" id="UP000287033"/>
    </source>
</evidence>
<protein>
    <recommendedName>
        <fullName evidence="8">Gluconokinase</fullName>
        <ecNumber evidence="8">2.7.1.12</ecNumber>
    </recommendedName>
</protein>
<evidence type="ECO:0000256" key="1">
    <source>
        <dbReference type="ARBA" id="ARBA00004875"/>
    </source>
</evidence>
<evidence type="ECO:0000256" key="5">
    <source>
        <dbReference type="ARBA" id="ARBA00022777"/>
    </source>
</evidence>
<dbReference type="OMA" id="YEGDDYH"/>
<keyword evidence="3 8" id="KW-0808">Transferase</keyword>
<evidence type="ECO:0000256" key="2">
    <source>
        <dbReference type="ARBA" id="ARBA00008420"/>
    </source>
</evidence>
<dbReference type="FunFam" id="3.40.50.300:FF:000522">
    <property type="entry name" value="Gluconokinase"/>
    <property type="match status" value="1"/>
</dbReference>